<proteinExistence type="predicted"/>
<dbReference type="PANTHER" id="PTHR43309:SF3">
    <property type="entry name" value="5-OXOPROLINASE SUBUNIT C"/>
    <property type="match status" value="1"/>
</dbReference>
<dbReference type="InterPro" id="IPR052708">
    <property type="entry name" value="PxpC"/>
</dbReference>
<organism evidence="5 6">
    <name type="scientific">Vibrio quintilis</name>
    <dbReference type="NCBI Taxonomy" id="1117707"/>
    <lineage>
        <taxon>Bacteria</taxon>
        <taxon>Pseudomonadati</taxon>
        <taxon>Pseudomonadota</taxon>
        <taxon>Gammaproteobacteria</taxon>
        <taxon>Vibrionales</taxon>
        <taxon>Vibrionaceae</taxon>
        <taxon>Vibrio</taxon>
    </lineage>
</organism>
<keyword evidence="6" id="KW-1185">Reference proteome</keyword>
<dbReference type="InterPro" id="IPR003778">
    <property type="entry name" value="CT_A_B"/>
</dbReference>
<name>A0A1M7YT01_9VIBR</name>
<dbReference type="OrthoDB" id="9768696at2"/>
<dbReference type="Proteomes" id="UP000184600">
    <property type="component" value="Unassembled WGS sequence"/>
</dbReference>
<evidence type="ECO:0000256" key="3">
    <source>
        <dbReference type="ARBA" id="ARBA00022840"/>
    </source>
</evidence>
<dbReference type="EMBL" id="FRFG01000017">
    <property type="protein sequence ID" value="SHO55744.1"/>
    <property type="molecule type" value="Genomic_DNA"/>
</dbReference>
<dbReference type="NCBIfam" id="TIGR00724">
    <property type="entry name" value="urea_amlyse_rel"/>
    <property type="match status" value="1"/>
</dbReference>
<dbReference type="Pfam" id="PF02626">
    <property type="entry name" value="CT_A_B"/>
    <property type="match status" value="1"/>
</dbReference>
<accession>A0A1M7YT01</accession>
<dbReference type="AlphaFoldDB" id="A0A1M7YT01"/>
<evidence type="ECO:0000313" key="6">
    <source>
        <dbReference type="Proteomes" id="UP000184600"/>
    </source>
</evidence>
<dbReference type="PANTHER" id="PTHR43309">
    <property type="entry name" value="5-OXOPROLINASE SUBUNIT C"/>
    <property type="match status" value="1"/>
</dbReference>
<keyword evidence="1" id="KW-0547">Nucleotide-binding</keyword>
<sequence length="324" mass="34689">MSIKVIQPGLSTTIQDGGREGFYHLGIPPSGAMDQYAMKAANLLVGNPENTAVLECALLGPELEFDTDSLIAVTGAYMSPVLDGDTMPLNTSLAVKAGQKLSFSYPRKGARAYLAIAGGLDLPDALGSLSTYVLGSLGGIEGRTLQAGDVLATGTPQQQAAPDRTIPQTLLQPIDKEVTLRFVPGLYNHRITTESMTQFCRDEWTVASEADRIGYRFKNGDPLDFKSRVQPFGAGSDPSNIVDACYPIGSIQVPAGKEPIVLLRDAVSGGGYAMIGTVISTDLDRIGQMQPNYKAKFEPVTVQQALEVRQHAGRRLKKLRAYLG</sequence>
<protein>
    <submittedName>
        <fullName evidence="5">KipI antagonist</fullName>
    </submittedName>
</protein>
<dbReference type="GO" id="GO:0005524">
    <property type="term" value="F:ATP binding"/>
    <property type="evidence" value="ECO:0007669"/>
    <property type="project" value="UniProtKB-KW"/>
</dbReference>
<keyword evidence="3" id="KW-0067">ATP-binding</keyword>
<gene>
    <name evidence="5" type="primary">kipA_1</name>
    <name evidence="5" type="ORF">VQ7734_01490</name>
</gene>
<evidence type="ECO:0000259" key="4">
    <source>
        <dbReference type="SMART" id="SM00797"/>
    </source>
</evidence>
<dbReference type="InterPro" id="IPR029000">
    <property type="entry name" value="Cyclophilin-like_dom_sf"/>
</dbReference>
<dbReference type="SUPFAM" id="SSF50891">
    <property type="entry name" value="Cyclophilin-like"/>
    <property type="match status" value="1"/>
</dbReference>
<dbReference type="GO" id="GO:0016787">
    <property type="term" value="F:hydrolase activity"/>
    <property type="evidence" value="ECO:0007669"/>
    <property type="project" value="UniProtKB-KW"/>
</dbReference>
<evidence type="ECO:0000256" key="1">
    <source>
        <dbReference type="ARBA" id="ARBA00022741"/>
    </source>
</evidence>
<evidence type="ECO:0000256" key="2">
    <source>
        <dbReference type="ARBA" id="ARBA00022801"/>
    </source>
</evidence>
<dbReference type="SMART" id="SM00797">
    <property type="entry name" value="AHS2"/>
    <property type="match status" value="1"/>
</dbReference>
<feature type="domain" description="Carboxyltransferase" evidence="4">
    <location>
        <begin position="24"/>
        <end position="316"/>
    </location>
</feature>
<reference evidence="6" key="1">
    <citation type="submission" date="2016-12" db="EMBL/GenBank/DDBJ databases">
        <authorList>
            <person name="Rodrigo-Torres L."/>
            <person name="Arahal R.D."/>
            <person name="Lucena T."/>
        </authorList>
    </citation>
    <scope>NUCLEOTIDE SEQUENCE [LARGE SCALE GENOMIC DNA]</scope>
</reference>
<evidence type="ECO:0000313" key="5">
    <source>
        <dbReference type="EMBL" id="SHO55744.1"/>
    </source>
</evidence>
<dbReference type="Gene3D" id="2.40.100.10">
    <property type="entry name" value="Cyclophilin-like"/>
    <property type="match status" value="1"/>
</dbReference>
<dbReference type="RefSeq" id="WP_073581043.1">
    <property type="nucleotide sequence ID" value="NZ_AP024897.1"/>
</dbReference>
<dbReference type="STRING" id="1117707.VQ7734_01490"/>
<keyword evidence="2" id="KW-0378">Hydrolase</keyword>